<protein>
    <submittedName>
        <fullName evidence="3">Uncharacterized protein</fullName>
    </submittedName>
</protein>
<dbReference type="Proteomes" id="UP000887578">
    <property type="component" value="Unplaced"/>
</dbReference>
<accession>A0A914QKP2</accession>
<evidence type="ECO:0000313" key="2">
    <source>
        <dbReference type="Proteomes" id="UP000887578"/>
    </source>
</evidence>
<feature type="compositionally biased region" description="Polar residues" evidence="1">
    <location>
        <begin position="23"/>
        <end position="49"/>
    </location>
</feature>
<sequence>MYSSSSYKDNRRSYDNDIDPIYQEQNVVMRNSQQSSNDEYGTGNQNRRSGSGGYGNDTSANRRSTDNVNAQTRLKMSVKLK</sequence>
<evidence type="ECO:0000313" key="3">
    <source>
        <dbReference type="WBParaSite" id="PDA_v2.g30268.t1"/>
    </source>
</evidence>
<proteinExistence type="predicted"/>
<evidence type="ECO:0000256" key="1">
    <source>
        <dbReference type="SAM" id="MobiDB-lite"/>
    </source>
</evidence>
<dbReference type="AlphaFoldDB" id="A0A914QKP2"/>
<feature type="region of interest" description="Disordered" evidence="1">
    <location>
        <begin position="1"/>
        <end position="81"/>
    </location>
</feature>
<organism evidence="2 3">
    <name type="scientific">Panagrolaimus davidi</name>
    <dbReference type="NCBI Taxonomy" id="227884"/>
    <lineage>
        <taxon>Eukaryota</taxon>
        <taxon>Metazoa</taxon>
        <taxon>Ecdysozoa</taxon>
        <taxon>Nematoda</taxon>
        <taxon>Chromadorea</taxon>
        <taxon>Rhabditida</taxon>
        <taxon>Tylenchina</taxon>
        <taxon>Panagrolaimomorpha</taxon>
        <taxon>Panagrolaimoidea</taxon>
        <taxon>Panagrolaimidae</taxon>
        <taxon>Panagrolaimus</taxon>
    </lineage>
</organism>
<name>A0A914QKP2_9BILA</name>
<dbReference type="WBParaSite" id="PDA_v2.g30268.t1">
    <property type="protein sequence ID" value="PDA_v2.g30268.t1"/>
    <property type="gene ID" value="PDA_v2.g30268"/>
</dbReference>
<feature type="compositionally biased region" description="Polar residues" evidence="1">
    <location>
        <begin position="56"/>
        <end position="74"/>
    </location>
</feature>
<keyword evidence="2" id="KW-1185">Reference proteome</keyword>
<reference evidence="3" key="1">
    <citation type="submission" date="2022-11" db="UniProtKB">
        <authorList>
            <consortium name="WormBaseParasite"/>
        </authorList>
    </citation>
    <scope>IDENTIFICATION</scope>
</reference>